<dbReference type="Pfam" id="PF04143">
    <property type="entry name" value="Sulf_transp"/>
    <property type="match status" value="1"/>
</dbReference>
<feature type="transmembrane region" description="Helical" evidence="9">
    <location>
        <begin position="315"/>
        <end position="332"/>
    </location>
</feature>
<keyword evidence="7 9" id="KW-0472">Membrane</keyword>
<dbReference type="AlphaFoldDB" id="F0RN96"/>
<feature type="transmembrane region" description="Helical" evidence="9">
    <location>
        <begin position="118"/>
        <end position="135"/>
    </location>
</feature>
<dbReference type="Proteomes" id="UP000007718">
    <property type="component" value="Chromosome"/>
</dbReference>
<sequence length="410" mass="43902">MLAGHFYGPDLQFRLGIGMALGYTLSRAALGFAGSVNRAYNTGSTRLMQALMGLFFLSALLTTGVMVAAGPTALDLWINPINGGLLLGGLLFGFGMTFSSCCASGVLTDLVTGPPRALVTLVFFSAGVFLGFPVQQKASLVTQSWLTTPTGAALDKGGVFLPDLFAWDGTGGYLGALLLTGALCLSVVWLSRQYQGRRERLGRLGYVPSERRQDELRQQRRREQAGAELRGGWLTEAGYQRLFVRPWTMAEGATVLAVLFFLLMAVTGSGWGASTPYGLWFGQALMALGVSPERLGEWTGLGAKPFLIPFFQHPITVQNIGITLGVVLFLLMSDRLRQVVRSALHLTPKEAGLYALGGLCMGVGTRLANGCNVGALFTPIANFSLSGWIFLVVMVIGGVAGNRFLRRMTP</sequence>
<reference evidence="11" key="1">
    <citation type="submission" date="2011-02" db="EMBL/GenBank/DDBJ databases">
        <title>The complete sequence of chromosome of Deinococcus proteolyticus DSM 20540.</title>
        <authorList>
            <consortium name="US DOE Joint Genome Institute (JGI-PGF)"/>
            <person name="Lucas S."/>
            <person name="Copeland A."/>
            <person name="Lapidus A."/>
            <person name="Bruce D."/>
            <person name="Goodwin L."/>
            <person name="Pitluck S."/>
            <person name="Kyrpides N."/>
            <person name="Mavromatis K."/>
            <person name="Pagani I."/>
            <person name="Ivanova N."/>
            <person name="Ovchinnikova G."/>
            <person name="Zeytun A."/>
            <person name="Detter J.C."/>
            <person name="Han C."/>
            <person name="Land M."/>
            <person name="Hauser L."/>
            <person name="Markowitz V."/>
            <person name="Cheng J.-F."/>
            <person name="Hugenholtz P."/>
            <person name="Woyke T."/>
            <person name="Wu D."/>
            <person name="Pukall R."/>
            <person name="Steenblock K."/>
            <person name="Brambilla E."/>
            <person name="Klenk H.-P."/>
            <person name="Eisen J.A."/>
        </authorList>
    </citation>
    <scope>NUCLEOTIDE SEQUENCE [LARGE SCALE GENOMIC DNA]</scope>
    <source>
        <strain evidence="11">ATCC 35074 / DSM 20540 / JCM 6276 / NBRC 101906 / NCIMB 13154 / VKM Ac-1939 / CCM 2703 / MRP</strain>
    </source>
</reference>
<keyword evidence="4" id="KW-0997">Cell inner membrane</keyword>
<evidence type="ECO:0000313" key="11">
    <source>
        <dbReference type="Proteomes" id="UP000007718"/>
    </source>
</evidence>
<feature type="transmembrane region" description="Helical" evidence="9">
    <location>
        <begin position="12"/>
        <end position="30"/>
    </location>
</feature>
<organism evidence="10 11">
    <name type="scientific">Deinococcus proteolyticus (strain ATCC 35074 / DSM 20540 / JCM 6276 / NBRC 101906 / NCIMB 13154 / VKM Ac-1939 / CCM 2703 / MRP)</name>
    <dbReference type="NCBI Taxonomy" id="693977"/>
    <lineage>
        <taxon>Bacteria</taxon>
        <taxon>Thermotogati</taxon>
        <taxon>Deinococcota</taxon>
        <taxon>Deinococci</taxon>
        <taxon>Deinococcales</taxon>
        <taxon>Deinococcaceae</taxon>
        <taxon>Deinococcus</taxon>
    </lineage>
</organism>
<dbReference type="EMBL" id="CP002536">
    <property type="protein sequence ID" value="ADY26238.1"/>
    <property type="molecule type" value="Genomic_DNA"/>
</dbReference>
<gene>
    <name evidence="10" type="ordered locus">Deipr_1086</name>
</gene>
<dbReference type="GO" id="GO:0005886">
    <property type="term" value="C:plasma membrane"/>
    <property type="evidence" value="ECO:0007669"/>
    <property type="project" value="UniProtKB-SubCell"/>
</dbReference>
<evidence type="ECO:0000256" key="8">
    <source>
        <dbReference type="ARBA" id="ARBA00035655"/>
    </source>
</evidence>
<feature type="transmembrane region" description="Helical" evidence="9">
    <location>
        <begin position="353"/>
        <end position="377"/>
    </location>
</feature>
<name>F0RN96_DEIPM</name>
<evidence type="ECO:0000256" key="7">
    <source>
        <dbReference type="ARBA" id="ARBA00023136"/>
    </source>
</evidence>
<keyword evidence="5 9" id="KW-0812">Transmembrane</keyword>
<evidence type="ECO:0000256" key="3">
    <source>
        <dbReference type="ARBA" id="ARBA00022475"/>
    </source>
</evidence>
<evidence type="ECO:0000313" key="10">
    <source>
        <dbReference type="EMBL" id="ADY26238.1"/>
    </source>
</evidence>
<dbReference type="eggNOG" id="COG2391">
    <property type="taxonomic scope" value="Bacteria"/>
</dbReference>
<evidence type="ECO:0000256" key="2">
    <source>
        <dbReference type="ARBA" id="ARBA00022448"/>
    </source>
</evidence>
<keyword evidence="2" id="KW-0813">Transport</keyword>
<keyword evidence="11" id="KW-1185">Reference proteome</keyword>
<dbReference type="KEGG" id="dpt:Deipr_1086"/>
<keyword evidence="6 9" id="KW-1133">Transmembrane helix</keyword>
<keyword evidence="3" id="KW-1003">Cell membrane</keyword>
<feature type="transmembrane region" description="Helical" evidence="9">
    <location>
        <begin position="253"/>
        <end position="273"/>
    </location>
</feature>
<reference evidence="10 11" key="2">
    <citation type="journal article" date="2012" name="Stand. Genomic Sci.">
        <title>Complete genome sequence of the orange-red pigmented, radioresistant Deinococcus proteolyticus type strain (MRP(T)).</title>
        <authorList>
            <person name="Copeland A."/>
            <person name="Zeytun A."/>
            <person name="Yassawong M."/>
            <person name="Nolan M."/>
            <person name="Lucas S."/>
            <person name="Hammon N."/>
            <person name="Deshpande S."/>
            <person name="Cheng J.F."/>
            <person name="Han C."/>
            <person name="Tapia R."/>
            <person name="Goodwin L.A."/>
            <person name="Pitluck S."/>
            <person name="Mavromatis K."/>
            <person name="Liolios K."/>
            <person name="Pagani I."/>
            <person name="Ivanova N."/>
            <person name="Mikhailova N."/>
            <person name="Pati A."/>
            <person name="Chen A."/>
            <person name="Palaniappan K."/>
            <person name="Land M."/>
            <person name="Hauser L."/>
            <person name="Jeffries C.D."/>
            <person name="Brambilla E.M."/>
            <person name="Rohde M."/>
            <person name="Sikorski J."/>
            <person name="Pukall R."/>
            <person name="Goker M."/>
            <person name="Detter J.C."/>
            <person name="Woyke T."/>
            <person name="Bristow J."/>
            <person name="Eisen J.A."/>
            <person name="Markowitz V."/>
            <person name="Hugenholtz P."/>
            <person name="Kyrpides N.C."/>
            <person name="Klenk H.P."/>
            <person name="Lapidus A."/>
        </authorList>
    </citation>
    <scope>NUCLEOTIDE SEQUENCE [LARGE SCALE GENOMIC DNA]</scope>
    <source>
        <strain evidence="11">ATCC 35074 / DSM 20540 / JCM 6276 / NBRC 101906 / NCIMB 13154 / VKM Ac-1939 / CCM 2703 / MRP</strain>
    </source>
</reference>
<evidence type="ECO:0000256" key="9">
    <source>
        <dbReference type="SAM" id="Phobius"/>
    </source>
</evidence>
<dbReference type="PANTHER" id="PTHR30574">
    <property type="entry name" value="INNER MEMBRANE PROTEIN YEDE"/>
    <property type="match status" value="1"/>
</dbReference>
<accession>F0RN96</accession>
<dbReference type="HOGENOM" id="CLU_050656_1_1_0"/>
<feature type="transmembrane region" description="Helical" evidence="9">
    <location>
        <begin position="171"/>
        <end position="190"/>
    </location>
</feature>
<evidence type="ECO:0000256" key="4">
    <source>
        <dbReference type="ARBA" id="ARBA00022519"/>
    </source>
</evidence>
<feature type="transmembrane region" description="Helical" evidence="9">
    <location>
        <begin position="383"/>
        <end position="405"/>
    </location>
</feature>
<feature type="transmembrane region" description="Helical" evidence="9">
    <location>
        <begin position="51"/>
        <end position="73"/>
    </location>
</feature>
<comment type="subcellular location">
    <subcellularLocation>
        <location evidence="1">Cell inner membrane</location>
        <topology evidence="1">Multi-pass membrane protein</topology>
    </subcellularLocation>
</comment>
<evidence type="ECO:0000256" key="1">
    <source>
        <dbReference type="ARBA" id="ARBA00004429"/>
    </source>
</evidence>
<feature type="transmembrane region" description="Helical" evidence="9">
    <location>
        <begin position="85"/>
        <end position="106"/>
    </location>
</feature>
<dbReference type="STRING" id="693977.Deipr_1086"/>
<protein>
    <submittedName>
        <fullName evidence="10">Uncharacterized protein</fullName>
    </submittedName>
</protein>
<evidence type="ECO:0000256" key="6">
    <source>
        <dbReference type="ARBA" id="ARBA00022989"/>
    </source>
</evidence>
<dbReference type="InterPro" id="IPR007272">
    <property type="entry name" value="Sulf_transp_TsuA/YedE"/>
</dbReference>
<comment type="similarity">
    <text evidence="8">Belongs to the TsuA/YedE (TC 9.B.102) family.</text>
</comment>
<proteinExistence type="inferred from homology"/>
<evidence type="ECO:0000256" key="5">
    <source>
        <dbReference type="ARBA" id="ARBA00022692"/>
    </source>
</evidence>
<dbReference type="PANTHER" id="PTHR30574:SF1">
    <property type="entry name" value="SULPHUR TRANSPORT DOMAIN-CONTAINING PROTEIN"/>
    <property type="match status" value="1"/>
</dbReference>